<dbReference type="AlphaFoldDB" id="F4KUY3"/>
<dbReference type="STRING" id="760192.Halhy_0247"/>
<reference evidence="2 3" key="1">
    <citation type="journal article" date="2011" name="Stand. Genomic Sci.">
        <title>Complete genome sequence of Haliscomenobacter hydrossis type strain (O).</title>
        <authorList>
            <consortium name="US DOE Joint Genome Institute (JGI-PGF)"/>
            <person name="Daligault H."/>
            <person name="Lapidus A."/>
            <person name="Zeytun A."/>
            <person name="Nolan M."/>
            <person name="Lucas S."/>
            <person name="Del Rio T.G."/>
            <person name="Tice H."/>
            <person name="Cheng J.F."/>
            <person name="Tapia R."/>
            <person name="Han C."/>
            <person name="Goodwin L."/>
            <person name="Pitluck S."/>
            <person name="Liolios K."/>
            <person name="Pagani I."/>
            <person name="Ivanova N."/>
            <person name="Huntemann M."/>
            <person name="Mavromatis K."/>
            <person name="Mikhailova N."/>
            <person name="Pati A."/>
            <person name="Chen A."/>
            <person name="Palaniappan K."/>
            <person name="Land M."/>
            <person name="Hauser L."/>
            <person name="Brambilla E.M."/>
            <person name="Rohde M."/>
            <person name="Verbarg S."/>
            <person name="Goker M."/>
            <person name="Bristow J."/>
            <person name="Eisen J.A."/>
            <person name="Markowitz V."/>
            <person name="Hugenholtz P."/>
            <person name="Kyrpides N.C."/>
            <person name="Klenk H.P."/>
            <person name="Woyke T."/>
        </authorList>
    </citation>
    <scope>NUCLEOTIDE SEQUENCE [LARGE SCALE GENOMIC DNA]</scope>
    <source>
        <strain evidence="3">ATCC 27775 / DSM 1100 / LMG 10767 / O</strain>
    </source>
</reference>
<dbReference type="Pfam" id="PF11150">
    <property type="entry name" value="DUF2927"/>
    <property type="match status" value="1"/>
</dbReference>
<dbReference type="OrthoDB" id="1160215at2"/>
<proteinExistence type="predicted"/>
<organism evidence="2 3">
    <name type="scientific">Haliscomenobacter hydrossis (strain ATCC 27775 / DSM 1100 / LMG 10767 / O)</name>
    <dbReference type="NCBI Taxonomy" id="760192"/>
    <lineage>
        <taxon>Bacteria</taxon>
        <taxon>Pseudomonadati</taxon>
        <taxon>Bacteroidota</taxon>
        <taxon>Saprospiria</taxon>
        <taxon>Saprospirales</taxon>
        <taxon>Haliscomenobacteraceae</taxon>
        <taxon>Haliscomenobacter</taxon>
    </lineage>
</organism>
<accession>F4KUY3</accession>
<dbReference type="RefSeq" id="WP_013762723.1">
    <property type="nucleotide sequence ID" value="NC_015510.1"/>
</dbReference>
<sequence length="232" mass="26435">MLKKTFRYSALLLILLVSACNSVKDDPTPIGNELTEAQQYFLSIAFGTEFGGASPVIRKWATEVKIFMADSSHQELNQELNLVINELNDLIETISIRRVNTRAESNLVLYCGNADTFVRDYEPATQNVIKNNFGLFWVYWNNQQELIRGNVFVDTQRTQGVSCLRHLLREELTQSLGIMQDSGQFTDSIFQQRWTCTTTYAAVDTMVIKLLYHPLVKPGMSKQQVTAIIKKL</sequence>
<evidence type="ECO:0000256" key="1">
    <source>
        <dbReference type="SAM" id="SignalP"/>
    </source>
</evidence>
<name>F4KUY3_HALH1</name>
<protein>
    <recommendedName>
        <fullName evidence="4">DUF2927 domain-containing protein</fullName>
    </recommendedName>
</protein>
<keyword evidence="3" id="KW-1185">Reference proteome</keyword>
<dbReference type="InterPro" id="IPR021323">
    <property type="entry name" value="DUF2927"/>
</dbReference>
<dbReference type="EMBL" id="CP002691">
    <property type="protein sequence ID" value="AEE48159.1"/>
    <property type="molecule type" value="Genomic_DNA"/>
</dbReference>
<dbReference type="Proteomes" id="UP000008461">
    <property type="component" value="Chromosome"/>
</dbReference>
<evidence type="ECO:0000313" key="2">
    <source>
        <dbReference type="EMBL" id="AEE48159.1"/>
    </source>
</evidence>
<evidence type="ECO:0000313" key="3">
    <source>
        <dbReference type="Proteomes" id="UP000008461"/>
    </source>
</evidence>
<feature type="chain" id="PRO_5003316090" description="DUF2927 domain-containing protein" evidence="1">
    <location>
        <begin position="20"/>
        <end position="232"/>
    </location>
</feature>
<dbReference type="eggNOG" id="ENOG50311UN">
    <property type="taxonomic scope" value="Bacteria"/>
</dbReference>
<reference key="2">
    <citation type="submission" date="2011-04" db="EMBL/GenBank/DDBJ databases">
        <title>Complete sequence of chromosome of Haliscomenobacter hydrossis DSM 1100.</title>
        <authorList>
            <consortium name="US DOE Joint Genome Institute (JGI-PGF)"/>
            <person name="Lucas S."/>
            <person name="Han J."/>
            <person name="Lapidus A."/>
            <person name="Bruce D."/>
            <person name="Goodwin L."/>
            <person name="Pitluck S."/>
            <person name="Peters L."/>
            <person name="Kyrpides N."/>
            <person name="Mavromatis K."/>
            <person name="Ivanova N."/>
            <person name="Ovchinnikova G."/>
            <person name="Pagani I."/>
            <person name="Daligault H."/>
            <person name="Detter J.C."/>
            <person name="Han C."/>
            <person name="Land M."/>
            <person name="Hauser L."/>
            <person name="Markowitz V."/>
            <person name="Cheng J.-F."/>
            <person name="Hugenholtz P."/>
            <person name="Woyke T."/>
            <person name="Wu D."/>
            <person name="Verbarg S."/>
            <person name="Frueling A."/>
            <person name="Brambilla E."/>
            <person name="Klenk H.-P."/>
            <person name="Eisen J.A."/>
        </authorList>
    </citation>
    <scope>NUCLEOTIDE SEQUENCE</scope>
    <source>
        <strain>DSM 1100</strain>
    </source>
</reference>
<feature type="signal peptide" evidence="1">
    <location>
        <begin position="1"/>
        <end position="19"/>
    </location>
</feature>
<evidence type="ECO:0008006" key="4">
    <source>
        <dbReference type="Google" id="ProtNLM"/>
    </source>
</evidence>
<dbReference type="HOGENOM" id="CLU_098533_0_0_10"/>
<dbReference type="KEGG" id="hhy:Halhy_0247"/>
<dbReference type="PROSITE" id="PS51257">
    <property type="entry name" value="PROKAR_LIPOPROTEIN"/>
    <property type="match status" value="1"/>
</dbReference>
<gene>
    <name evidence="2" type="ordered locus">Halhy_0247</name>
</gene>
<keyword evidence="1" id="KW-0732">Signal</keyword>